<keyword evidence="1" id="KW-0732">Signal</keyword>
<dbReference type="EMBL" id="JAHLPM010000005">
    <property type="protein sequence ID" value="MBU5437875.1"/>
    <property type="molecule type" value="Genomic_DNA"/>
</dbReference>
<feature type="signal peptide" evidence="1">
    <location>
        <begin position="1"/>
        <end position="25"/>
    </location>
</feature>
<reference evidence="2 3" key="1">
    <citation type="submission" date="2021-06" db="EMBL/GenBank/DDBJ databases">
        <authorList>
            <person name="Sun Q."/>
            <person name="Li D."/>
        </authorList>
    </citation>
    <scope>NUCLEOTIDE SEQUENCE [LARGE SCALE GENOMIC DNA]</scope>
    <source>
        <strain evidence="2 3">MSJ-40</strain>
    </source>
</reference>
<comment type="caution">
    <text evidence="2">The sequence shown here is derived from an EMBL/GenBank/DDBJ whole genome shotgun (WGS) entry which is preliminary data.</text>
</comment>
<protein>
    <submittedName>
        <fullName evidence="2">Uncharacterized protein</fullName>
    </submittedName>
</protein>
<feature type="chain" id="PRO_5045678712" evidence="1">
    <location>
        <begin position="26"/>
        <end position="106"/>
    </location>
</feature>
<keyword evidence="3" id="KW-1185">Reference proteome</keyword>
<evidence type="ECO:0000256" key="1">
    <source>
        <dbReference type="SAM" id="SignalP"/>
    </source>
</evidence>
<dbReference type="RefSeq" id="WP_216518450.1">
    <property type="nucleotide sequence ID" value="NZ_JAHLPM010000005.1"/>
</dbReference>
<evidence type="ECO:0000313" key="3">
    <source>
        <dbReference type="Proteomes" id="UP000749471"/>
    </source>
</evidence>
<name>A0ABS6E621_9FIRM</name>
<sequence length="106" mass="12234">MKRKVCSLVLSLFILLNLGSNLVYAIDLHDHDKDGSLSLMAACSHDWNLVDLNQRSWSKKHYPVIDSYVRECIIEYYSNKETYKCNKCGSSKVVNNDIEYHTVCDN</sequence>
<gene>
    <name evidence="2" type="ORF">KQI42_07635</name>
</gene>
<accession>A0ABS6E621</accession>
<evidence type="ECO:0000313" key="2">
    <source>
        <dbReference type="EMBL" id="MBU5437875.1"/>
    </source>
</evidence>
<dbReference type="Proteomes" id="UP000749471">
    <property type="component" value="Unassembled WGS sequence"/>
</dbReference>
<organism evidence="2 3">
    <name type="scientific">Tissierella simiarum</name>
    <dbReference type="NCBI Taxonomy" id="2841534"/>
    <lineage>
        <taxon>Bacteria</taxon>
        <taxon>Bacillati</taxon>
        <taxon>Bacillota</taxon>
        <taxon>Tissierellia</taxon>
        <taxon>Tissierellales</taxon>
        <taxon>Tissierellaceae</taxon>
        <taxon>Tissierella</taxon>
    </lineage>
</organism>
<proteinExistence type="predicted"/>